<dbReference type="RefSeq" id="WP_378229888.1">
    <property type="nucleotide sequence ID" value="NZ_JBHSLL010000039.1"/>
</dbReference>
<comment type="caution">
    <text evidence="1">The sequence shown here is derived from an EMBL/GenBank/DDBJ whole genome shotgun (WGS) entry which is preliminary data.</text>
</comment>
<accession>A0ABW0GYD4</accession>
<organism evidence="1 2">
    <name type="scientific">Aquamicrobium segne</name>
    <dbReference type="NCBI Taxonomy" id="469547"/>
    <lineage>
        <taxon>Bacteria</taxon>
        <taxon>Pseudomonadati</taxon>
        <taxon>Pseudomonadota</taxon>
        <taxon>Alphaproteobacteria</taxon>
        <taxon>Hyphomicrobiales</taxon>
        <taxon>Phyllobacteriaceae</taxon>
        <taxon>Aquamicrobium</taxon>
    </lineage>
</organism>
<gene>
    <name evidence="1" type="ORF">ACFPLB_11960</name>
</gene>
<reference evidence="2" key="1">
    <citation type="journal article" date="2019" name="Int. J. Syst. Evol. Microbiol.">
        <title>The Global Catalogue of Microorganisms (GCM) 10K type strain sequencing project: providing services to taxonomists for standard genome sequencing and annotation.</title>
        <authorList>
            <consortium name="The Broad Institute Genomics Platform"/>
            <consortium name="The Broad Institute Genome Sequencing Center for Infectious Disease"/>
            <person name="Wu L."/>
            <person name="Ma J."/>
        </authorList>
    </citation>
    <scope>NUCLEOTIDE SEQUENCE [LARGE SCALE GENOMIC DNA]</scope>
    <source>
        <strain evidence="2">CGMCC 4.1415</strain>
    </source>
</reference>
<name>A0ABW0GYD4_9HYPH</name>
<sequence length="49" mass="5132">MIMSVASARGSAAHQDGWRIPATEIEALVLETPLIVVIMPPSPVQHGGP</sequence>
<dbReference type="Proteomes" id="UP001596016">
    <property type="component" value="Unassembled WGS sequence"/>
</dbReference>
<dbReference type="EMBL" id="JBHSLL010000039">
    <property type="protein sequence ID" value="MFC5386675.1"/>
    <property type="molecule type" value="Genomic_DNA"/>
</dbReference>
<proteinExistence type="predicted"/>
<evidence type="ECO:0000313" key="1">
    <source>
        <dbReference type="EMBL" id="MFC5386675.1"/>
    </source>
</evidence>
<protein>
    <submittedName>
        <fullName evidence="1">Uncharacterized protein</fullName>
    </submittedName>
</protein>
<keyword evidence="2" id="KW-1185">Reference proteome</keyword>
<evidence type="ECO:0000313" key="2">
    <source>
        <dbReference type="Proteomes" id="UP001596016"/>
    </source>
</evidence>